<evidence type="ECO:0000256" key="1">
    <source>
        <dbReference type="SAM" id="MobiDB-lite"/>
    </source>
</evidence>
<evidence type="ECO:0008006" key="5">
    <source>
        <dbReference type="Google" id="ProtNLM"/>
    </source>
</evidence>
<evidence type="ECO:0000313" key="3">
    <source>
        <dbReference type="EMBL" id="MBB5030689.1"/>
    </source>
</evidence>
<dbReference type="AlphaFoldDB" id="A0A7W7Y6V4"/>
<protein>
    <recommendedName>
        <fullName evidence="5">Lipoprotein</fullName>
    </recommendedName>
</protein>
<keyword evidence="4" id="KW-1185">Reference proteome</keyword>
<dbReference type="Proteomes" id="UP000590740">
    <property type="component" value="Unassembled WGS sequence"/>
</dbReference>
<organism evidence="3 4">
    <name type="scientific">Prosthecobacter vanneervenii</name>
    <dbReference type="NCBI Taxonomy" id="48466"/>
    <lineage>
        <taxon>Bacteria</taxon>
        <taxon>Pseudomonadati</taxon>
        <taxon>Verrucomicrobiota</taxon>
        <taxon>Verrucomicrobiia</taxon>
        <taxon>Verrucomicrobiales</taxon>
        <taxon>Verrucomicrobiaceae</taxon>
        <taxon>Prosthecobacter</taxon>
    </lineage>
</organism>
<evidence type="ECO:0000256" key="2">
    <source>
        <dbReference type="SAM" id="SignalP"/>
    </source>
</evidence>
<feature type="chain" id="PRO_5030802152" description="Lipoprotein" evidence="2">
    <location>
        <begin position="21"/>
        <end position="174"/>
    </location>
</feature>
<proteinExistence type="predicted"/>
<feature type="signal peptide" evidence="2">
    <location>
        <begin position="1"/>
        <end position="20"/>
    </location>
</feature>
<dbReference type="PROSITE" id="PS51257">
    <property type="entry name" value="PROKAR_LIPOPROTEIN"/>
    <property type="match status" value="1"/>
</dbReference>
<reference evidence="3 4" key="1">
    <citation type="submission" date="2020-08" db="EMBL/GenBank/DDBJ databases">
        <title>Genomic Encyclopedia of Type Strains, Phase IV (KMG-IV): sequencing the most valuable type-strain genomes for metagenomic binning, comparative biology and taxonomic classification.</title>
        <authorList>
            <person name="Goeker M."/>
        </authorList>
    </citation>
    <scope>NUCLEOTIDE SEQUENCE [LARGE SCALE GENOMIC DNA]</scope>
    <source>
        <strain evidence="3 4">DSM 12252</strain>
    </source>
</reference>
<accession>A0A7W7Y6V4</accession>
<dbReference type="RefSeq" id="WP_184337565.1">
    <property type="nucleotide sequence ID" value="NZ_JACHIG010000001.1"/>
</dbReference>
<evidence type="ECO:0000313" key="4">
    <source>
        <dbReference type="Proteomes" id="UP000590740"/>
    </source>
</evidence>
<sequence length="174" mass="18754">MKHIVLLLSAALLVSCQSTLPDYQAGSAAEAKAYVKRAVETGVAPKSTEAELIADKSAGKPQEGKWDAQKIERYISRYIEENPRVVAINRAANRGQITEKVRQLMIAEVEAQKEREAEERAAALQYSSSALNQTATQINQGSSYRMNSALMQNPSTSSPYGGGYGAGLSNGAPY</sequence>
<feature type="region of interest" description="Disordered" evidence="1">
    <location>
        <begin position="152"/>
        <end position="174"/>
    </location>
</feature>
<dbReference type="EMBL" id="JACHIG010000001">
    <property type="protein sequence ID" value="MBB5030689.1"/>
    <property type="molecule type" value="Genomic_DNA"/>
</dbReference>
<comment type="caution">
    <text evidence="3">The sequence shown here is derived from an EMBL/GenBank/DDBJ whole genome shotgun (WGS) entry which is preliminary data.</text>
</comment>
<keyword evidence="2" id="KW-0732">Signal</keyword>
<gene>
    <name evidence="3" type="ORF">HNQ65_000243</name>
</gene>
<name>A0A7W7Y6V4_9BACT</name>